<dbReference type="InterPro" id="IPR033985">
    <property type="entry name" value="SusD-like_N"/>
</dbReference>
<evidence type="ECO:0000256" key="3">
    <source>
        <dbReference type="ARBA" id="ARBA00022729"/>
    </source>
</evidence>
<proteinExistence type="inferred from homology"/>
<dbReference type="SUPFAM" id="SSF48452">
    <property type="entry name" value="TPR-like"/>
    <property type="match status" value="1"/>
</dbReference>
<dbReference type="Proteomes" id="UP000193420">
    <property type="component" value="Unassembled WGS sequence"/>
</dbReference>
<evidence type="ECO:0000256" key="1">
    <source>
        <dbReference type="ARBA" id="ARBA00004442"/>
    </source>
</evidence>
<evidence type="ECO:0000313" key="9">
    <source>
        <dbReference type="Proteomes" id="UP000193420"/>
    </source>
</evidence>
<name>A0A1X7L7X2_9FLAO</name>
<evidence type="ECO:0000259" key="7">
    <source>
        <dbReference type="Pfam" id="PF14322"/>
    </source>
</evidence>
<dbReference type="Pfam" id="PF07980">
    <property type="entry name" value="SusD_RagB"/>
    <property type="match status" value="1"/>
</dbReference>
<evidence type="ECO:0000256" key="4">
    <source>
        <dbReference type="ARBA" id="ARBA00023136"/>
    </source>
</evidence>
<dbReference type="InterPro" id="IPR011990">
    <property type="entry name" value="TPR-like_helical_dom_sf"/>
</dbReference>
<evidence type="ECO:0000256" key="5">
    <source>
        <dbReference type="ARBA" id="ARBA00023237"/>
    </source>
</evidence>
<reference evidence="9" key="1">
    <citation type="submission" date="2017-04" db="EMBL/GenBank/DDBJ databases">
        <authorList>
            <person name="Varghese N."/>
            <person name="Submissions S."/>
        </authorList>
    </citation>
    <scope>NUCLEOTIDE SEQUENCE [LARGE SCALE GENOMIC DNA]</scope>
    <source>
        <strain evidence="9">DSM 19835</strain>
    </source>
</reference>
<accession>A0A1X7L7X2</accession>
<evidence type="ECO:0000313" key="8">
    <source>
        <dbReference type="EMBL" id="SMG49564.1"/>
    </source>
</evidence>
<dbReference type="OrthoDB" id="5694214at2"/>
<dbReference type="STRING" id="188872.SAMN03080602_03841"/>
<dbReference type="Pfam" id="PF14322">
    <property type="entry name" value="SusD-like_3"/>
    <property type="match status" value="1"/>
</dbReference>
<dbReference type="AlphaFoldDB" id="A0A1X7L7X2"/>
<feature type="domain" description="RagB/SusD" evidence="6">
    <location>
        <begin position="267"/>
        <end position="549"/>
    </location>
</feature>
<dbReference type="Gene3D" id="1.25.40.390">
    <property type="match status" value="1"/>
</dbReference>
<keyword evidence="5" id="KW-0998">Cell outer membrane</keyword>
<sequence length="549" mass="63092">MIKNISQLVFLTVSVFFLVNCSDNLDIDNPSAITDDFYNTKSGQEKLLVDMYSKYRSVFNTGELQYYGTDLYMAITESPNERMFNGYDPSFNSTAGVVGPYWNNLFKIVQEANILLSRTSLDTEGMTLEEFNEITGQGRILRALAYYYLVETFGPVPLYTTEQTTVITEVERTSEAEVYSFMVNELSEVVDLLSWEVEEPGRLGRAAAIQLLGKVYLTRAYKPFANPLDFELAAEQLDRIIDDPESPYELLDSYTSVYDENNQNNSEVIWAIQYGMDRNYIGGGNPQQSLFGFNIVALEPDLFDRVQSDYSAMSRGYWINPRVHELFENPYVDSRYDATFQREFYVNNPNSDDFGKLGIYFPRWNDDSGNTNDAINYYAFKEDGDYKWYPQSTALPILTTALDRMPIIKKFKDTQIDWGGPGSREDVIFRLSDTYLLSSEANLGAGNFDMALNRINTLRRRAAVTPSERDNMEVSTVDLDFILDERARELLGEHDRWFDLKRTGKLIDRAKEYNIFVTKYNNIGNMHLLRPIPQDEINKVDGLTQNTGY</sequence>
<keyword evidence="3" id="KW-0732">Signal</keyword>
<dbReference type="RefSeq" id="WP_085500524.1">
    <property type="nucleotide sequence ID" value="NZ_FXAO01000010.1"/>
</dbReference>
<protein>
    <submittedName>
        <fullName evidence="8">Starch-binding associating with outer membrane</fullName>
    </submittedName>
</protein>
<evidence type="ECO:0000256" key="2">
    <source>
        <dbReference type="ARBA" id="ARBA00006275"/>
    </source>
</evidence>
<feature type="domain" description="SusD-like N-terminal" evidence="7">
    <location>
        <begin position="25"/>
        <end position="217"/>
    </location>
</feature>
<comment type="similarity">
    <text evidence="2">Belongs to the SusD family.</text>
</comment>
<gene>
    <name evidence="8" type="ORF">SAMN03080602_03841</name>
</gene>
<dbReference type="InterPro" id="IPR012944">
    <property type="entry name" value="SusD_RagB_dom"/>
</dbReference>
<keyword evidence="9" id="KW-1185">Reference proteome</keyword>
<evidence type="ECO:0000259" key="6">
    <source>
        <dbReference type="Pfam" id="PF07980"/>
    </source>
</evidence>
<dbReference type="GO" id="GO:0009279">
    <property type="term" value="C:cell outer membrane"/>
    <property type="evidence" value="ECO:0007669"/>
    <property type="project" value="UniProtKB-SubCell"/>
</dbReference>
<organism evidence="8 9">
    <name type="scientific">Arenibacter troitsensis</name>
    <dbReference type="NCBI Taxonomy" id="188872"/>
    <lineage>
        <taxon>Bacteria</taxon>
        <taxon>Pseudomonadati</taxon>
        <taxon>Bacteroidota</taxon>
        <taxon>Flavobacteriia</taxon>
        <taxon>Flavobacteriales</taxon>
        <taxon>Flavobacteriaceae</taxon>
        <taxon>Arenibacter</taxon>
    </lineage>
</organism>
<dbReference type="EMBL" id="FXAO01000010">
    <property type="protein sequence ID" value="SMG49564.1"/>
    <property type="molecule type" value="Genomic_DNA"/>
</dbReference>
<keyword evidence="4" id="KW-0472">Membrane</keyword>
<comment type="subcellular location">
    <subcellularLocation>
        <location evidence="1">Cell outer membrane</location>
    </subcellularLocation>
</comment>